<protein>
    <recommendedName>
        <fullName evidence="5">Bacterial virulence factor lipase N-terminal domain-containing protein</fullName>
    </recommendedName>
</protein>
<dbReference type="Gene3D" id="3.40.50.1820">
    <property type="entry name" value="alpha/beta hydrolase"/>
    <property type="match status" value="1"/>
</dbReference>
<proteinExistence type="predicted"/>
<feature type="region of interest" description="Disordered" evidence="1">
    <location>
        <begin position="33"/>
        <end position="59"/>
    </location>
</feature>
<dbReference type="EMBL" id="PVNK01000165">
    <property type="protein sequence ID" value="PRP96579.1"/>
    <property type="molecule type" value="Genomic_DNA"/>
</dbReference>
<dbReference type="PROSITE" id="PS51257">
    <property type="entry name" value="PROKAR_LIPOPROTEIN"/>
    <property type="match status" value="1"/>
</dbReference>
<dbReference type="Proteomes" id="UP000237968">
    <property type="component" value="Unassembled WGS sequence"/>
</dbReference>
<feature type="chain" id="PRO_5015393898" description="Bacterial virulence factor lipase N-terminal domain-containing protein" evidence="2">
    <location>
        <begin position="34"/>
        <end position="674"/>
    </location>
</feature>
<feature type="signal peptide" evidence="2">
    <location>
        <begin position="1"/>
        <end position="33"/>
    </location>
</feature>
<keyword evidence="2" id="KW-0732">Signal</keyword>
<reference evidence="3 4" key="1">
    <citation type="submission" date="2018-03" db="EMBL/GenBank/DDBJ databases">
        <title>Draft Genome Sequences of the Obligatory Marine Myxobacteria Enhygromyxa salina SWB005.</title>
        <authorList>
            <person name="Poehlein A."/>
            <person name="Moghaddam J.A."/>
            <person name="Harms H."/>
            <person name="Alanjari M."/>
            <person name="Koenig G.M."/>
            <person name="Daniel R."/>
            <person name="Schaeberle T.F."/>
        </authorList>
    </citation>
    <scope>NUCLEOTIDE SEQUENCE [LARGE SCALE GENOMIC DNA]</scope>
    <source>
        <strain evidence="3 4">SWB005</strain>
    </source>
</reference>
<organism evidence="3 4">
    <name type="scientific">Enhygromyxa salina</name>
    <dbReference type="NCBI Taxonomy" id="215803"/>
    <lineage>
        <taxon>Bacteria</taxon>
        <taxon>Pseudomonadati</taxon>
        <taxon>Myxococcota</taxon>
        <taxon>Polyangia</taxon>
        <taxon>Nannocystales</taxon>
        <taxon>Nannocystaceae</taxon>
        <taxon>Enhygromyxa</taxon>
    </lineage>
</organism>
<comment type="caution">
    <text evidence="3">The sequence shown here is derived from an EMBL/GenBank/DDBJ whole genome shotgun (WGS) entry which is preliminary data.</text>
</comment>
<dbReference type="AlphaFoldDB" id="A0A2S9XUM8"/>
<dbReference type="SUPFAM" id="SSF53474">
    <property type="entry name" value="alpha/beta-Hydrolases"/>
    <property type="match status" value="1"/>
</dbReference>
<evidence type="ECO:0000256" key="2">
    <source>
        <dbReference type="SAM" id="SignalP"/>
    </source>
</evidence>
<evidence type="ECO:0000313" key="3">
    <source>
        <dbReference type="EMBL" id="PRP96579.1"/>
    </source>
</evidence>
<evidence type="ECO:0008006" key="5">
    <source>
        <dbReference type="Google" id="ProtNLM"/>
    </source>
</evidence>
<evidence type="ECO:0000313" key="4">
    <source>
        <dbReference type="Proteomes" id="UP000237968"/>
    </source>
</evidence>
<accession>A0A2S9XUM8</accession>
<sequence>MLRPMTSLALPRTLTLATALLLLACTDDLSTDAADDLSETGETDETDETGDEDGDSTEVDPEVVWPILDCDPLVPDYCGFPYPNNVFSIDDPDSPTGRRLAFTEALVPAGAGYQPDPDVWLDSDGFSPAGSMLAYFPGVSVEGLPSPTTIEASLAADSPTILLNADSGARVPHWAELDMSHGDDGRRAFIIRPAVRLEPETRYIVAVRGLVDQGGAAIEASPGFAALRDISPSEDPSIEARRGLYADIFLRLGDAGIGRDDLQLAWDFTTASDANLTERLVHIRDEGLALFDEDPQFSIVEVELDPGPGLAMRVTGELQVPLYLDDPGPAGRMTFGADGLPEPNGTTTYPFMVLIPTEAFSEPAGLMQFGHGLFGSYEGVDDSLLTGLAVDYNFVVFATSWLGMSNQDLAQIVSVLQTARLDDFATIADRLSQGVFNGLAAMRMMRGSFANAPEIVGPNMEPLLIDADRSYFFGASLGGIMGSTYMALTTDVERGALGVPGQPYGLLLNRSEAFVELGTLSNQAYDDKLDLRFSLEMMQLLWDRAEPSGFSRHVVHDPLPGTSPHEVIVLAALGDHLVTNFGTHVMARELGIPQLEPIVRPVFGIDEVAQPYAGSALIEYDFGLPPIPLTNVPMTAGSDPHGALADVPNALYTVEQFLRTGVVESFCNGVCDPS</sequence>
<keyword evidence="4" id="KW-1185">Reference proteome</keyword>
<gene>
    <name evidence="3" type="ORF">ENSA5_36550</name>
</gene>
<dbReference type="InterPro" id="IPR029058">
    <property type="entry name" value="AB_hydrolase_fold"/>
</dbReference>
<name>A0A2S9XUM8_9BACT</name>
<evidence type="ECO:0000256" key="1">
    <source>
        <dbReference type="SAM" id="MobiDB-lite"/>
    </source>
</evidence>